<organism evidence="3 4">
    <name type="scientific">Shimia isoporae</name>
    <dbReference type="NCBI Taxonomy" id="647720"/>
    <lineage>
        <taxon>Bacteria</taxon>
        <taxon>Pseudomonadati</taxon>
        <taxon>Pseudomonadota</taxon>
        <taxon>Alphaproteobacteria</taxon>
        <taxon>Rhodobacterales</taxon>
        <taxon>Roseobacteraceae</taxon>
    </lineage>
</organism>
<gene>
    <name evidence="3" type="ORF">BXY66_0695</name>
</gene>
<sequence length="336" mass="36055">MRPLHSFGAAFFCDMFFFCSQLSFRQPKAGKLNSEFNFSQFEAVLVMGSFVILALVGSVMGMGIVSSVMGEIEGQVRDVVNEELDKFEEDFEPEISDVSDLLGDPEEVEEAETVQGRDVERDPEAVLLAAIAADDPAGQPDDTSAEDAAFEEFLKEGGKSGSLPEQHGQEEDAELAAEKTELNEGELSERVAPSDDLARTAENDAPDDLLTSANKNSAGAGPVDFLDLGVEEATLEMVSAEKTETSLGETDMSAVVFEDVDAEGEMLVIEAEANLTAERDSESSSIVEVALEHAEDGLDVILTDEAGHEAVVHAKTDRPEDLQVMVVQGERVVALA</sequence>
<evidence type="ECO:0000256" key="2">
    <source>
        <dbReference type="SAM" id="Phobius"/>
    </source>
</evidence>
<evidence type="ECO:0000256" key="1">
    <source>
        <dbReference type="SAM" id="MobiDB-lite"/>
    </source>
</evidence>
<evidence type="ECO:0000313" key="3">
    <source>
        <dbReference type="EMBL" id="TCL08657.1"/>
    </source>
</evidence>
<accession>A0A4R1NK32</accession>
<evidence type="ECO:0000313" key="4">
    <source>
        <dbReference type="Proteomes" id="UP000295673"/>
    </source>
</evidence>
<keyword evidence="4" id="KW-1185">Reference proteome</keyword>
<name>A0A4R1NK32_9RHOB</name>
<feature type="region of interest" description="Disordered" evidence="1">
    <location>
        <begin position="157"/>
        <end position="220"/>
    </location>
</feature>
<keyword evidence="2" id="KW-1133">Transmembrane helix</keyword>
<protein>
    <submittedName>
        <fullName evidence="3">Uncharacterized protein</fullName>
    </submittedName>
</protein>
<keyword evidence="2" id="KW-0812">Transmembrane</keyword>
<comment type="caution">
    <text evidence="3">The sequence shown here is derived from an EMBL/GenBank/DDBJ whole genome shotgun (WGS) entry which is preliminary data.</text>
</comment>
<proteinExistence type="predicted"/>
<feature type="compositionally biased region" description="Basic and acidic residues" evidence="1">
    <location>
        <begin position="176"/>
        <end position="202"/>
    </location>
</feature>
<feature type="transmembrane region" description="Helical" evidence="2">
    <location>
        <begin position="6"/>
        <end position="24"/>
    </location>
</feature>
<feature type="transmembrane region" description="Helical" evidence="2">
    <location>
        <begin position="44"/>
        <end position="65"/>
    </location>
</feature>
<reference evidence="3 4" key="1">
    <citation type="submission" date="2019-03" db="EMBL/GenBank/DDBJ databases">
        <title>Genomic Encyclopedia of Archaeal and Bacterial Type Strains, Phase II (KMG-II): from individual species to whole genera.</title>
        <authorList>
            <person name="Goeker M."/>
        </authorList>
    </citation>
    <scope>NUCLEOTIDE SEQUENCE [LARGE SCALE GENOMIC DNA]</scope>
    <source>
        <strain evidence="3 4">DSM 26433</strain>
    </source>
</reference>
<keyword evidence="2" id="KW-0472">Membrane</keyword>
<dbReference type="Proteomes" id="UP000295673">
    <property type="component" value="Unassembled WGS sequence"/>
</dbReference>
<dbReference type="EMBL" id="SMGR01000001">
    <property type="protein sequence ID" value="TCL08657.1"/>
    <property type="molecule type" value="Genomic_DNA"/>
</dbReference>
<dbReference type="AlphaFoldDB" id="A0A4R1NK32"/>